<dbReference type="SUPFAM" id="SSF56112">
    <property type="entry name" value="Protein kinase-like (PK-like)"/>
    <property type="match status" value="1"/>
</dbReference>
<dbReference type="GO" id="GO:0005524">
    <property type="term" value="F:ATP binding"/>
    <property type="evidence" value="ECO:0007669"/>
    <property type="project" value="UniProtKB-KW"/>
</dbReference>
<feature type="domain" description="Protein kinase" evidence="7">
    <location>
        <begin position="313"/>
        <end position="580"/>
    </location>
</feature>
<name>A0A1L7UG01_FUSMA</name>
<dbReference type="GO" id="GO:0005634">
    <property type="term" value="C:nucleus"/>
    <property type="evidence" value="ECO:0007669"/>
    <property type="project" value="TreeGrafter"/>
</dbReference>
<evidence type="ECO:0000256" key="5">
    <source>
        <dbReference type="ARBA" id="ARBA00022840"/>
    </source>
</evidence>
<keyword evidence="9" id="KW-1185">Reference proteome</keyword>
<feature type="compositionally biased region" description="Low complexity" evidence="6">
    <location>
        <begin position="12"/>
        <end position="21"/>
    </location>
</feature>
<dbReference type="PANTHER" id="PTHR24345:SF91">
    <property type="entry name" value="SERINE_THREONINE-PROTEIN KINASE PLK4"/>
    <property type="match status" value="1"/>
</dbReference>
<feature type="region of interest" description="Disordered" evidence="6">
    <location>
        <begin position="585"/>
        <end position="612"/>
    </location>
</feature>
<evidence type="ECO:0000313" key="9">
    <source>
        <dbReference type="Proteomes" id="UP000184255"/>
    </source>
</evidence>
<dbReference type="VEuPathDB" id="FungiDB:FMAN_14214"/>
<dbReference type="InterPro" id="IPR008271">
    <property type="entry name" value="Ser/Thr_kinase_AS"/>
</dbReference>
<gene>
    <name evidence="8" type="ORF">FMAN_14214</name>
</gene>
<evidence type="ECO:0000256" key="4">
    <source>
        <dbReference type="ARBA" id="ARBA00022777"/>
    </source>
</evidence>
<keyword evidence="1" id="KW-0723">Serine/threonine-protein kinase</keyword>
<dbReference type="AlphaFoldDB" id="A0A1L7UG01"/>
<dbReference type="Pfam" id="PF00069">
    <property type="entry name" value="Pkinase"/>
    <property type="match status" value="1"/>
</dbReference>
<keyword evidence="2" id="KW-0808">Transferase</keyword>
<dbReference type="GeneID" id="65093463"/>
<evidence type="ECO:0000313" key="8">
    <source>
        <dbReference type="EMBL" id="CVL08122.1"/>
    </source>
</evidence>
<keyword evidence="3" id="KW-0547">Nucleotide-binding</keyword>
<dbReference type="EMBL" id="FCQH01000022">
    <property type="protein sequence ID" value="CVL08122.1"/>
    <property type="molecule type" value="Genomic_DNA"/>
</dbReference>
<evidence type="ECO:0000256" key="2">
    <source>
        <dbReference type="ARBA" id="ARBA00022679"/>
    </source>
</evidence>
<dbReference type="RefSeq" id="XP_041690910.1">
    <property type="nucleotide sequence ID" value="XM_041825540.1"/>
</dbReference>
<protein>
    <recommendedName>
        <fullName evidence="7">Protein kinase domain-containing protein</fullName>
    </recommendedName>
</protein>
<keyword evidence="4" id="KW-0418">Kinase</keyword>
<dbReference type="SMART" id="SM00220">
    <property type="entry name" value="S_TKc"/>
    <property type="match status" value="1"/>
</dbReference>
<dbReference type="PROSITE" id="PS00108">
    <property type="entry name" value="PROTEIN_KINASE_ST"/>
    <property type="match status" value="1"/>
</dbReference>
<evidence type="ECO:0000259" key="7">
    <source>
        <dbReference type="PROSITE" id="PS50011"/>
    </source>
</evidence>
<comment type="caution">
    <text evidence="8">The sequence shown here is derived from an EMBL/GenBank/DDBJ whole genome shotgun (WGS) entry which is preliminary data.</text>
</comment>
<dbReference type="InterPro" id="IPR000719">
    <property type="entry name" value="Prot_kinase_dom"/>
</dbReference>
<accession>A0A1L7UG01</accession>
<feature type="region of interest" description="Disordered" evidence="6">
    <location>
        <begin position="1"/>
        <end position="21"/>
    </location>
</feature>
<evidence type="ECO:0000256" key="3">
    <source>
        <dbReference type="ARBA" id="ARBA00022741"/>
    </source>
</evidence>
<dbReference type="CDD" id="cd00180">
    <property type="entry name" value="PKc"/>
    <property type="match status" value="1"/>
</dbReference>
<dbReference type="PROSITE" id="PS50011">
    <property type="entry name" value="PROTEIN_KINASE_DOM"/>
    <property type="match status" value="1"/>
</dbReference>
<feature type="compositionally biased region" description="Basic residues" evidence="6">
    <location>
        <begin position="207"/>
        <end position="220"/>
    </location>
</feature>
<feature type="compositionally biased region" description="Basic and acidic residues" evidence="6">
    <location>
        <begin position="1"/>
        <end position="11"/>
    </location>
</feature>
<proteinExistence type="predicted"/>
<sequence length="612" mass="68359">MSSRTQPEDHGSSTNPFSSSSFEARFPATECEPAVAVATTHDDADPASHSPDFLCMPVAIQDLSVNEIPVTGTRVVVSLGGAISSIMDSGEAIVPFRFRQQPRELLAIVQSFKSAWFSPTIGSLQCTCYYDPASDDVVLHNLSQVPMQIAPIEDDNKSSENERSTLNFRDTRLLSPGPWRIFSANSQSQVLADLFLLRRPFDLAKHTQKSRAAASKRKNTRSSEAPTKRQRIEARNSVQGRTLINNPFQSQTEEAKLQLCSSGNPLLNLRPGQSLVVRPAAGRPTKTPKVRSLKTFVQHRSEALNGSDSYSLRHTRDLAAHKGFASVFSARHAVFGNIVVKVIRTKQVPQHSYIPIIARNWKNEEQLLRRVSHPSIIKFYESDARLFSIYMEYLPTPDLNGMRHRHDNYFSGTDKDADRILCDMASALQYLFGERIQHNDIKPGNILYGSERGAVLIDFGLGAVHGSQTCTGGTPWYVPREFYTQSERGPKSDVYALGVVMLYVLRKSPLPDVTETGWIISKVPEDSSQAAIMQSWLRKVEAIRDKLSGSETEKLVSGMLHPSQDERLSTKRLMEVLPIRRLDGQDTSLSCSEKGQERDRPMMRRTSSIRGL</sequence>
<reference evidence="9" key="1">
    <citation type="journal article" date="2016" name="Genome Biol. Evol.">
        <title>Comparative 'omics' of the Fusarium fujikuroi species complex highlights differences in genetic potential and metabolite synthesis.</title>
        <authorList>
            <person name="Niehaus E.-M."/>
            <person name="Muensterkoetter M."/>
            <person name="Proctor R.H."/>
            <person name="Brown D.W."/>
            <person name="Sharon A."/>
            <person name="Idan Y."/>
            <person name="Oren-Young L."/>
            <person name="Sieber C.M."/>
            <person name="Novak O."/>
            <person name="Pencik A."/>
            <person name="Tarkowska D."/>
            <person name="Hromadova K."/>
            <person name="Freeman S."/>
            <person name="Maymon M."/>
            <person name="Elazar M."/>
            <person name="Youssef S.A."/>
            <person name="El-Shabrawy E.S.M."/>
            <person name="Shalaby A.B.A."/>
            <person name="Houterman P."/>
            <person name="Brock N.L."/>
            <person name="Burkhardt I."/>
            <person name="Tsavkelova E.A."/>
            <person name="Dickschat J.S."/>
            <person name="Galuszka P."/>
            <person name="Gueldener U."/>
            <person name="Tudzynski B."/>
        </authorList>
    </citation>
    <scope>NUCLEOTIDE SEQUENCE [LARGE SCALE GENOMIC DNA]</scope>
    <source>
        <strain evidence="9">MRC7560</strain>
    </source>
</reference>
<evidence type="ECO:0000256" key="1">
    <source>
        <dbReference type="ARBA" id="ARBA00022527"/>
    </source>
</evidence>
<dbReference type="Proteomes" id="UP000184255">
    <property type="component" value="Unassembled WGS sequence"/>
</dbReference>
<dbReference type="Gene3D" id="1.10.510.10">
    <property type="entry name" value="Transferase(Phosphotransferase) domain 1"/>
    <property type="match status" value="1"/>
</dbReference>
<dbReference type="InterPro" id="IPR011009">
    <property type="entry name" value="Kinase-like_dom_sf"/>
</dbReference>
<organism evidence="8 9">
    <name type="scientific">Fusarium mangiferae</name>
    <name type="common">Mango malformation disease fungus</name>
    <dbReference type="NCBI Taxonomy" id="192010"/>
    <lineage>
        <taxon>Eukaryota</taxon>
        <taxon>Fungi</taxon>
        <taxon>Dikarya</taxon>
        <taxon>Ascomycota</taxon>
        <taxon>Pezizomycotina</taxon>
        <taxon>Sordariomycetes</taxon>
        <taxon>Hypocreomycetidae</taxon>
        <taxon>Hypocreales</taxon>
        <taxon>Nectriaceae</taxon>
        <taxon>Fusarium</taxon>
        <taxon>Fusarium fujikuroi species complex</taxon>
    </lineage>
</organism>
<feature type="region of interest" description="Disordered" evidence="6">
    <location>
        <begin position="207"/>
        <end position="244"/>
    </location>
</feature>
<evidence type="ECO:0000256" key="6">
    <source>
        <dbReference type="SAM" id="MobiDB-lite"/>
    </source>
</evidence>
<dbReference type="GO" id="GO:0004674">
    <property type="term" value="F:protein serine/threonine kinase activity"/>
    <property type="evidence" value="ECO:0007669"/>
    <property type="project" value="UniProtKB-KW"/>
</dbReference>
<dbReference type="PANTHER" id="PTHR24345">
    <property type="entry name" value="SERINE/THREONINE-PROTEIN KINASE PLK"/>
    <property type="match status" value="1"/>
</dbReference>
<keyword evidence="5" id="KW-0067">ATP-binding</keyword>